<dbReference type="Proteomes" id="UP000076858">
    <property type="component" value="Unassembled WGS sequence"/>
</dbReference>
<protein>
    <submittedName>
        <fullName evidence="1">Uncharacterized protein</fullName>
    </submittedName>
</protein>
<keyword evidence="2" id="KW-1185">Reference proteome</keyword>
<organism evidence="1 2">
    <name type="scientific">Daphnia magna</name>
    <dbReference type="NCBI Taxonomy" id="35525"/>
    <lineage>
        <taxon>Eukaryota</taxon>
        <taxon>Metazoa</taxon>
        <taxon>Ecdysozoa</taxon>
        <taxon>Arthropoda</taxon>
        <taxon>Crustacea</taxon>
        <taxon>Branchiopoda</taxon>
        <taxon>Diplostraca</taxon>
        <taxon>Cladocera</taxon>
        <taxon>Anomopoda</taxon>
        <taxon>Daphniidae</taxon>
        <taxon>Daphnia</taxon>
    </lineage>
</organism>
<dbReference type="AlphaFoldDB" id="A0A162D0C5"/>
<sequence>MKGEDINGRTDVVHNHNDVYSQDFFLQKGGRGRGLPLFFFFVRIKTFFFERITELPKRRYVRNVTALVTQSNGLFEARVKTKPQNESLNKKK</sequence>
<proteinExistence type="predicted"/>
<dbReference type="EMBL" id="LRGB01000007">
    <property type="protein sequence ID" value="KZS21969.1"/>
    <property type="molecule type" value="Genomic_DNA"/>
</dbReference>
<evidence type="ECO:0000313" key="2">
    <source>
        <dbReference type="Proteomes" id="UP000076858"/>
    </source>
</evidence>
<evidence type="ECO:0000313" key="1">
    <source>
        <dbReference type="EMBL" id="KZS21969.1"/>
    </source>
</evidence>
<reference evidence="1 2" key="1">
    <citation type="submission" date="2016-03" db="EMBL/GenBank/DDBJ databases">
        <title>EvidentialGene: Evidence-directed Construction of Genes on Genomes.</title>
        <authorList>
            <person name="Gilbert D.G."/>
            <person name="Choi J.-H."/>
            <person name="Mockaitis K."/>
            <person name="Colbourne J."/>
            <person name="Pfrender M."/>
        </authorList>
    </citation>
    <scope>NUCLEOTIDE SEQUENCE [LARGE SCALE GENOMIC DNA]</scope>
    <source>
        <strain evidence="1 2">Xinb3</strain>
        <tissue evidence="1">Complete organism</tissue>
    </source>
</reference>
<comment type="caution">
    <text evidence="1">The sequence shown here is derived from an EMBL/GenBank/DDBJ whole genome shotgun (WGS) entry which is preliminary data.</text>
</comment>
<name>A0A162D0C5_9CRUS</name>
<accession>A0A162D0C5</accession>
<gene>
    <name evidence="1" type="ORF">APZ42_011114</name>
</gene>